<evidence type="ECO:0000256" key="5">
    <source>
        <dbReference type="HAMAP-Rule" id="MF_00601"/>
    </source>
</evidence>
<dbReference type="Proteomes" id="UP000281975">
    <property type="component" value="Unassembled WGS sequence"/>
</dbReference>
<dbReference type="Pfam" id="PF05985">
    <property type="entry name" value="EutC"/>
    <property type="match status" value="1"/>
</dbReference>
<dbReference type="PANTHER" id="PTHR39330">
    <property type="entry name" value="ETHANOLAMINE AMMONIA-LYASE LIGHT CHAIN"/>
    <property type="match status" value="1"/>
</dbReference>
<comment type="similarity">
    <text evidence="5">Belongs to the EutC family.</text>
</comment>
<dbReference type="InterPro" id="IPR042251">
    <property type="entry name" value="EutC_C"/>
</dbReference>
<dbReference type="NCBIfam" id="NF003971">
    <property type="entry name" value="PRK05465.1"/>
    <property type="match status" value="1"/>
</dbReference>
<evidence type="ECO:0000256" key="3">
    <source>
        <dbReference type="ARBA" id="ARBA00023285"/>
    </source>
</evidence>
<dbReference type="GO" id="GO:0008851">
    <property type="term" value="F:ethanolamine ammonia-lyase activity"/>
    <property type="evidence" value="ECO:0007669"/>
    <property type="project" value="UniProtKB-UniRule"/>
</dbReference>
<evidence type="ECO:0000256" key="4">
    <source>
        <dbReference type="ARBA" id="ARBA00024446"/>
    </source>
</evidence>
<comment type="cofactor">
    <cofactor evidence="5">
        <name>adenosylcob(III)alamin</name>
        <dbReference type="ChEBI" id="CHEBI:18408"/>
    </cofactor>
    <text evidence="5">Binds between the large and small subunits.</text>
</comment>
<dbReference type="InterPro" id="IPR009246">
    <property type="entry name" value="EutC"/>
</dbReference>
<feature type="binding site" evidence="5">
    <location>
        <position position="213"/>
    </location>
    <ligand>
        <name>adenosylcob(III)alamin</name>
        <dbReference type="ChEBI" id="CHEBI:18408"/>
    </ligand>
</feature>
<comment type="pathway">
    <text evidence="5">Amine and polyamine degradation; ethanolamine degradation.</text>
</comment>
<dbReference type="PIRSF" id="PIRSF018982">
    <property type="entry name" value="EutC"/>
    <property type="match status" value="1"/>
</dbReference>
<dbReference type="Gene3D" id="1.10.30.40">
    <property type="entry name" value="Ethanolamine ammonia-lyase light chain (EutC), N-terminal domain"/>
    <property type="match status" value="1"/>
</dbReference>
<dbReference type="UniPathway" id="UPA00560"/>
<dbReference type="GO" id="GO:0046336">
    <property type="term" value="P:ethanolamine catabolic process"/>
    <property type="evidence" value="ECO:0007669"/>
    <property type="project" value="UniProtKB-UniRule"/>
</dbReference>
<dbReference type="GO" id="GO:0031419">
    <property type="term" value="F:cobalamin binding"/>
    <property type="evidence" value="ECO:0007669"/>
    <property type="project" value="UniProtKB-UniRule"/>
</dbReference>
<dbReference type="GO" id="GO:0006520">
    <property type="term" value="P:amino acid metabolic process"/>
    <property type="evidence" value="ECO:0007669"/>
    <property type="project" value="InterPro"/>
</dbReference>
<dbReference type="HAMAP" id="MF_00601">
    <property type="entry name" value="EutC"/>
    <property type="match status" value="1"/>
</dbReference>
<keyword evidence="2 5" id="KW-0456">Lyase</keyword>
<dbReference type="GO" id="GO:0031471">
    <property type="term" value="C:ethanolamine degradation polyhedral organelle"/>
    <property type="evidence" value="ECO:0007669"/>
    <property type="project" value="UniProtKB-UniRule"/>
</dbReference>
<feature type="binding site" evidence="5">
    <location>
        <position position="163"/>
    </location>
    <ligand>
        <name>adenosylcob(III)alamin</name>
        <dbReference type="ChEBI" id="CHEBI:18408"/>
    </ligand>
</feature>
<accession>A0A420WYQ6</accession>
<evidence type="ECO:0000313" key="6">
    <source>
        <dbReference type="EMBL" id="RKR06275.1"/>
    </source>
</evidence>
<proteinExistence type="inferred from homology"/>
<dbReference type="EMBL" id="RBIN01000003">
    <property type="protein sequence ID" value="RKR06275.1"/>
    <property type="molecule type" value="Genomic_DNA"/>
</dbReference>
<dbReference type="PANTHER" id="PTHR39330:SF1">
    <property type="entry name" value="ETHANOLAMINE AMMONIA-LYASE SMALL SUBUNIT"/>
    <property type="match status" value="1"/>
</dbReference>
<dbReference type="EC" id="4.3.1.7" evidence="5"/>
<gene>
    <name evidence="5" type="primary">eutC</name>
    <name evidence="6" type="ORF">C7446_1214</name>
</gene>
<comment type="subunit">
    <text evidence="5">The basic unit is a heterodimer which dimerizes to form tetramers. The heterotetramers trimerize; 6 large subunits form a core ring with 6 small subunits projecting outwards.</text>
</comment>
<evidence type="ECO:0000313" key="7">
    <source>
        <dbReference type="Proteomes" id="UP000281975"/>
    </source>
</evidence>
<reference evidence="6 7" key="1">
    <citation type="submission" date="2018-10" db="EMBL/GenBank/DDBJ databases">
        <title>Genomic Encyclopedia of Type Strains, Phase IV (KMG-IV): sequencing the most valuable type-strain genomes for metagenomic binning, comparative biology and taxonomic classification.</title>
        <authorList>
            <person name="Goeker M."/>
        </authorList>
    </citation>
    <scope>NUCLEOTIDE SEQUENCE [LARGE SCALE GENOMIC DNA]</scope>
    <source>
        <strain evidence="6 7">DSM 23229</strain>
    </source>
</reference>
<dbReference type="InterPro" id="IPR042255">
    <property type="entry name" value="EutC_N"/>
</dbReference>
<organism evidence="6 7">
    <name type="scientific">Kushneria sinocarnis</name>
    <dbReference type="NCBI Taxonomy" id="595502"/>
    <lineage>
        <taxon>Bacteria</taxon>
        <taxon>Pseudomonadati</taxon>
        <taxon>Pseudomonadota</taxon>
        <taxon>Gammaproteobacteria</taxon>
        <taxon>Oceanospirillales</taxon>
        <taxon>Halomonadaceae</taxon>
        <taxon>Kushneria</taxon>
    </lineage>
</organism>
<feature type="binding site" evidence="5">
    <location>
        <position position="184"/>
    </location>
    <ligand>
        <name>adenosylcob(III)alamin</name>
        <dbReference type="ChEBI" id="CHEBI:18408"/>
    </ligand>
</feature>
<sequence length="270" mass="29373">MNNDNSTITPGVISNPWQVLREHTEARIGLGRAGSSLPTDAHLQFQLAHAQARDAVHLPLDTERMVDQLATCCDSVMRLHSAAADRNEYLRRPDLGRQLDEPSREALQAMNVAQCDLSIVVADGLSARAIHENSVPLLQALLPMIEQQGWQIGPVALVEQARVAIGDPIGEALGGRMSIVLIGERPGLSSPDSLGIYFTWGPRPGRRDSERNCLSNIRPNGQSFQAASELLMYLLKEADKRQLSGVSLKDDSVVDSSLGDGRQGNFLLPD</sequence>
<dbReference type="AlphaFoldDB" id="A0A420WYQ6"/>
<evidence type="ECO:0000256" key="2">
    <source>
        <dbReference type="ARBA" id="ARBA00023239"/>
    </source>
</evidence>
<dbReference type="GO" id="GO:0009350">
    <property type="term" value="C:ethanolamine ammonia-lyase complex"/>
    <property type="evidence" value="ECO:0007669"/>
    <property type="project" value="UniProtKB-UniRule"/>
</dbReference>
<comment type="catalytic activity">
    <reaction evidence="5">
        <text>ethanolamine = acetaldehyde + NH4(+)</text>
        <dbReference type="Rhea" id="RHEA:15313"/>
        <dbReference type="ChEBI" id="CHEBI:15343"/>
        <dbReference type="ChEBI" id="CHEBI:28938"/>
        <dbReference type="ChEBI" id="CHEBI:57603"/>
        <dbReference type="EC" id="4.3.1.7"/>
    </reaction>
</comment>
<keyword evidence="3 5" id="KW-0170">Cobalt</keyword>
<evidence type="ECO:0000256" key="1">
    <source>
        <dbReference type="ARBA" id="ARBA00022628"/>
    </source>
</evidence>
<dbReference type="RefSeq" id="WP_121172356.1">
    <property type="nucleotide sequence ID" value="NZ_RBIN01000003.1"/>
</dbReference>
<protein>
    <recommendedName>
        <fullName evidence="5">Ethanolamine ammonia-lyase small subunit</fullName>
        <shortName evidence="5">EAL small subunit</shortName>
        <ecNumber evidence="5">4.3.1.7</ecNumber>
    </recommendedName>
</protein>
<name>A0A420WYQ6_9GAMM</name>
<keyword evidence="7" id="KW-1185">Reference proteome</keyword>
<comment type="subcellular location">
    <subcellularLocation>
        <location evidence="5">Bacterial microcompartment</location>
    </subcellularLocation>
</comment>
<comment type="caution">
    <text evidence="6">The sequence shown here is derived from an EMBL/GenBank/DDBJ whole genome shotgun (WGS) entry which is preliminary data.</text>
</comment>
<keyword evidence="1 5" id="KW-0846">Cobalamin</keyword>
<dbReference type="OrthoDB" id="114248at2"/>
<keyword evidence="4 5" id="KW-1283">Bacterial microcompartment</keyword>
<dbReference type="Gene3D" id="3.40.50.11240">
    <property type="entry name" value="Ethanolamine ammonia-lyase light chain (EutC)"/>
    <property type="match status" value="1"/>
</dbReference>
<comment type="function">
    <text evidence="5">Catalyzes the deamination of various vicinal amino-alcohols to oxo compounds. Allows this organism to utilize ethanolamine as the sole source of nitrogen and carbon in the presence of external vitamin B12.</text>
</comment>